<accession>A0A7W9MYH7</accession>
<keyword evidence="3" id="KW-1185">Reference proteome</keyword>
<evidence type="ECO:0000313" key="3">
    <source>
        <dbReference type="Proteomes" id="UP000549971"/>
    </source>
</evidence>
<evidence type="ECO:0000256" key="1">
    <source>
        <dbReference type="SAM" id="MobiDB-lite"/>
    </source>
</evidence>
<dbReference type="EMBL" id="JACHMY010000001">
    <property type="protein sequence ID" value="MBB5841156.1"/>
    <property type="molecule type" value="Genomic_DNA"/>
</dbReference>
<sequence>MTTRRNLTAVPQTSTSQDQAPTVSVDDAPTRGGVLAERNAPQTYPTGATALRKPQEVVPTQGALALQYEADEELAAPARPTLRLVPVSPALPDVRMWATLLAQAIAETIGGDRPVSQLTRWTDTAVYVDVHRRVRLLGLTTTAGKRATKERSSVRSVHVCRPEDGVAEVAAHLRTSGRSRAMALRLEIRRGRWVCTALELG</sequence>
<comment type="caution">
    <text evidence="2">The sequence shown here is derived from an EMBL/GenBank/DDBJ whole genome shotgun (WGS) entry which is preliminary data.</text>
</comment>
<organism evidence="2 3">
    <name type="scientific">Kribbella italica</name>
    <dbReference type="NCBI Taxonomy" id="1540520"/>
    <lineage>
        <taxon>Bacteria</taxon>
        <taxon>Bacillati</taxon>
        <taxon>Actinomycetota</taxon>
        <taxon>Actinomycetes</taxon>
        <taxon>Propionibacteriales</taxon>
        <taxon>Kribbellaceae</taxon>
        <taxon>Kribbella</taxon>
    </lineage>
</organism>
<dbReference type="RefSeq" id="WP_184804070.1">
    <property type="nucleotide sequence ID" value="NZ_JACHMY010000001.1"/>
</dbReference>
<proteinExistence type="predicted"/>
<feature type="compositionally biased region" description="Polar residues" evidence="1">
    <location>
        <begin position="1"/>
        <end position="22"/>
    </location>
</feature>
<name>A0A7W9MYH7_9ACTN</name>
<gene>
    <name evidence="2" type="ORF">HDA39_007890</name>
</gene>
<feature type="region of interest" description="Disordered" evidence="1">
    <location>
        <begin position="1"/>
        <end position="30"/>
    </location>
</feature>
<dbReference type="Proteomes" id="UP000549971">
    <property type="component" value="Unassembled WGS sequence"/>
</dbReference>
<reference evidence="2 3" key="1">
    <citation type="submission" date="2020-08" db="EMBL/GenBank/DDBJ databases">
        <title>Sequencing the genomes of 1000 actinobacteria strains.</title>
        <authorList>
            <person name="Klenk H.-P."/>
        </authorList>
    </citation>
    <scope>NUCLEOTIDE SEQUENCE [LARGE SCALE GENOMIC DNA]</scope>
    <source>
        <strain evidence="2 3">DSM 28967</strain>
    </source>
</reference>
<evidence type="ECO:0000313" key="2">
    <source>
        <dbReference type="EMBL" id="MBB5841156.1"/>
    </source>
</evidence>
<protein>
    <submittedName>
        <fullName evidence="2">Uncharacterized protein</fullName>
    </submittedName>
</protein>
<dbReference type="Pfam" id="PF20060">
    <property type="entry name" value="DUF6459"/>
    <property type="match status" value="1"/>
</dbReference>
<dbReference type="InterPro" id="IPR045596">
    <property type="entry name" value="DUF6459"/>
</dbReference>
<dbReference type="AlphaFoldDB" id="A0A7W9MYH7"/>